<dbReference type="EMBL" id="UZAE01012067">
    <property type="protein sequence ID" value="VDO03363.1"/>
    <property type="molecule type" value="Genomic_DNA"/>
</dbReference>
<reference evidence="3" key="1">
    <citation type="submission" date="2017-02" db="UniProtKB">
        <authorList>
            <consortium name="WormBaseParasite"/>
        </authorList>
    </citation>
    <scope>IDENTIFICATION</scope>
</reference>
<gene>
    <name evidence="1" type="ORF">HNAJ_LOCUS7503</name>
</gene>
<sequence length="135" mass="14786">MVYGRDPRLRRKEEEQLTFNVLSNSQTENQPQALLNELKVRTDVESIDCSSTPDAVTPSTGCSLTPTVLNGPTDSDLSVTTKDVPTEVLLLNACTIGDCDEVVRILALPEPPNVSQKYLYFAAKGGMKCLFIHLS</sequence>
<accession>A0A0R3TK42</accession>
<keyword evidence="2" id="KW-1185">Reference proteome</keyword>
<name>A0A0R3TK42_RODNA</name>
<dbReference type="Proteomes" id="UP000278807">
    <property type="component" value="Unassembled WGS sequence"/>
</dbReference>
<proteinExistence type="predicted"/>
<evidence type="ECO:0000313" key="2">
    <source>
        <dbReference type="Proteomes" id="UP000278807"/>
    </source>
</evidence>
<protein>
    <submittedName>
        <fullName evidence="3">ANK_REP_REGION domain-containing protein</fullName>
    </submittedName>
</protein>
<dbReference type="AlphaFoldDB" id="A0A0R3TK42"/>
<evidence type="ECO:0000313" key="1">
    <source>
        <dbReference type="EMBL" id="VDO03363.1"/>
    </source>
</evidence>
<reference evidence="1 2" key="2">
    <citation type="submission" date="2018-11" db="EMBL/GenBank/DDBJ databases">
        <authorList>
            <consortium name="Pathogen Informatics"/>
        </authorList>
    </citation>
    <scope>NUCLEOTIDE SEQUENCE [LARGE SCALE GENOMIC DNA]</scope>
</reference>
<evidence type="ECO:0000313" key="3">
    <source>
        <dbReference type="WBParaSite" id="HNAJ_0000750701-mRNA-1"/>
    </source>
</evidence>
<organism evidence="3">
    <name type="scientific">Rodentolepis nana</name>
    <name type="common">Dwarf tapeworm</name>
    <name type="synonym">Hymenolepis nana</name>
    <dbReference type="NCBI Taxonomy" id="102285"/>
    <lineage>
        <taxon>Eukaryota</taxon>
        <taxon>Metazoa</taxon>
        <taxon>Spiralia</taxon>
        <taxon>Lophotrochozoa</taxon>
        <taxon>Platyhelminthes</taxon>
        <taxon>Cestoda</taxon>
        <taxon>Eucestoda</taxon>
        <taxon>Cyclophyllidea</taxon>
        <taxon>Hymenolepididae</taxon>
        <taxon>Rodentolepis</taxon>
    </lineage>
</organism>
<dbReference type="WBParaSite" id="HNAJ_0000750701-mRNA-1">
    <property type="protein sequence ID" value="HNAJ_0000750701-mRNA-1"/>
    <property type="gene ID" value="HNAJ_0000750701"/>
</dbReference>